<dbReference type="InterPro" id="IPR010624">
    <property type="entry name" value="KaiC_dom"/>
</dbReference>
<dbReference type="EMBL" id="PGGK01000015">
    <property type="protein sequence ID" value="TGC07461.1"/>
    <property type="molecule type" value="Genomic_DNA"/>
</dbReference>
<dbReference type="AlphaFoldDB" id="A0A4E0Q367"/>
<comment type="caution">
    <text evidence="4">The sequence shown here is derived from an EMBL/GenBank/DDBJ whole genome shotgun (WGS) entry which is preliminary data.</text>
</comment>
<dbReference type="GO" id="GO:0005524">
    <property type="term" value="F:ATP binding"/>
    <property type="evidence" value="ECO:0007669"/>
    <property type="project" value="UniProtKB-KW"/>
</dbReference>
<reference evidence="4 5" key="1">
    <citation type="submission" date="2017-11" db="EMBL/GenBank/DDBJ databases">
        <title>Isolation and Characterization of Methanogenic Archaea from Saline Meromictic Lake at Siberia.</title>
        <authorList>
            <person name="Shen Y."/>
            <person name="Huang H.-H."/>
            <person name="Lai M.-C."/>
            <person name="Chen S.-C."/>
        </authorList>
    </citation>
    <scope>NUCLEOTIDE SEQUENCE [LARGE SCALE GENOMIC DNA]</scope>
    <source>
        <strain evidence="4 5">SY-01</strain>
    </source>
</reference>
<evidence type="ECO:0000313" key="4">
    <source>
        <dbReference type="EMBL" id="TGC07461.1"/>
    </source>
</evidence>
<dbReference type="OrthoDB" id="27015at2157"/>
<keyword evidence="1" id="KW-0547">Nucleotide-binding</keyword>
<dbReference type="Gene3D" id="3.40.50.300">
    <property type="entry name" value="P-loop containing nucleotide triphosphate hydrolases"/>
    <property type="match status" value="1"/>
</dbReference>
<dbReference type="InterPro" id="IPR027417">
    <property type="entry name" value="P-loop_NTPase"/>
</dbReference>
<dbReference type="PANTHER" id="PTHR43637">
    <property type="entry name" value="UPF0273 PROTEIN TM_0370"/>
    <property type="match status" value="1"/>
</dbReference>
<evidence type="ECO:0000259" key="3">
    <source>
        <dbReference type="PROSITE" id="PS51146"/>
    </source>
</evidence>
<dbReference type="PANTHER" id="PTHR43637:SF1">
    <property type="entry name" value="UPF0273 PROTEIN TM_0370"/>
    <property type="match status" value="1"/>
</dbReference>
<sequence>MRSSSFIKGLDEILCGGFIHPSAILVAGSTGSGKTNICLQSLFEAAKHGENCVYISLLSESEIKITRFLSSFDFFSEDVLDSGKLRICPISADTISKGDFSIFEYINEHVLDTSLSRVVIDPITILAEIDSTFEERQFRGCELRTFIHNLFYEFEERGILLMVTGEIPEEEVASSTWSYMVDTVLELKRIKQGKNVHRHLEVIKTRGSDFVPGEHAFLITSSGMNLIREC</sequence>
<dbReference type="RefSeq" id="WP_135390398.1">
    <property type="nucleotide sequence ID" value="NZ_PGGK01000015.1"/>
</dbReference>
<dbReference type="SUPFAM" id="SSF52540">
    <property type="entry name" value="P-loop containing nucleoside triphosphate hydrolases"/>
    <property type="match status" value="1"/>
</dbReference>
<feature type="domain" description="KaiC" evidence="3">
    <location>
        <begin position="1"/>
        <end position="230"/>
    </location>
</feature>
<evidence type="ECO:0000256" key="1">
    <source>
        <dbReference type="ARBA" id="ARBA00022741"/>
    </source>
</evidence>
<protein>
    <recommendedName>
        <fullName evidence="3">KaiC domain-containing protein</fullName>
    </recommendedName>
</protein>
<proteinExistence type="predicted"/>
<dbReference type="InterPro" id="IPR014774">
    <property type="entry name" value="KaiC-like_dom"/>
</dbReference>
<keyword evidence="5" id="KW-1185">Reference proteome</keyword>
<dbReference type="Proteomes" id="UP000297295">
    <property type="component" value="Unassembled WGS sequence"/>
</dbReference>
<dbReference type="PROSITE" id="PS51146">
    <property type="entry name" value="KAIC"/>
    <property type="match status" value="1"/>
</dbReference>
<evidence type="ECO:0000256" key="2">
    <source>
        <dbReference type="ARBA" id="ARBA00022840"/>
    </source>
</evidence>
<evidence type="ECO:0000313" key="5">
    <source>
        <dbReference type="Proteomes" id="UP000297295"/>
    </source>
</evidence>
<dbReference type="Pfam" id="PF06745">
    <property type="entry name" value="ATPase"/>
    <property type="match status" value="1"/>
</dbReference>
<gene>
    <name evidence="4" type="ORF">CUN85_11235</name>
</gene>
<accession>A0A4E0Q367</accession>
<keyword evidence="2" id="KW-0067">ATP-binding</keyword>
<name>A0A4E0Q367_9EURY</name>
<organism evidence="4 5">
    <name type="scientific">Methanolobus halotolerans</name>
    <dbReference type="NCBI Taxonomy" id="2052935"/>
    <lineage>
        <taxon>Archaea</taxon>
        <taxon>Methanobacteriati</taxon>
        <taxon>Methanobacteriota</taxon>
        <taxon>Stenosarchaea group</taxon>
        <taxon>Methanomicrobia</taxon>
        <taxon>Methanosarcinales</taxon>
        <taxon>Methanosarcinaceae</taxon>
        <taxon>Methanolobus</taxon>
    </lineage>
</organism>